<dbReference type="EMBL" id="JBHSBB010000007">
    <property type="protein sequence ID" value="MFC4031384.1"/>
    <property type="molecule type" value="Genomic_DNA"/>
</dbReference>
<evidence type="ECO:0000256" key="1">
    <source>
        <dbReference type="SAM" id="MobiDB-lite"/>
    </source>
</evidence>
<keyword evidence="4" id="KW-1185">Reference proteome</keyword>
<feature type="transmembrane region" description="Helical" evidence="2">
    <location>
        <begin position="20"/>
        <end position="40"/>
    </location>
</feature>
<feature type="transmembrane region" description="Helical" evidence="2">
    <location>
        <begin position="109"/>
        <end position="129"/>
    </location>
</feature>
<proteinExistence type="predicted"/>
<sequence length="199" mass="22368">MVPELPPPDDPHVRHMRRMFLAVITASFLFLIPWIGYLSASLPNHHEVDQWRLAWVGFDAALIAAIGVTAVCAWRRLQIFVPWAVVTATLLCCDAWFDIVLDWSSDGPTGSILTAGLAELPLAALLLYAARKMIRLTVSVAWRRAGRTGPVPPLSRLSLVVLTTEEEQRTRDARERHDHEHPDGTENSDDDHRPPRRTT</sequence>
<comment type="caution">
    <text evidence="3">The sequence shown here is derived from an EMBL/GenBank/DDBJ whole genome shotgun (WGS) entry which is preliminary data.</text>
</comment>
<protein>
    <recommendedName>
        <fullName evidence="5">Integral membrane protein</fullName>
    </recommendedName>
</protein>
<keyword evidence="2" id="KW-1133">Transmembrane helix</keyword>
<accession>A0ABV8HHH1</accession>
<name>A0ABV8HHH1_9ACTN</name>
<organism evidence="3 4">
    <name type="scientific">Streptomyces polygonati</name>
    <dbReference type="NCBI Taxonomy" id="1617087"/>
    <lineage>
        <taxon>Bacteria</taxon>
        <taxon>Bacillati</taxon>
        <taxon>Actinomycetota</taxon>
        <taxon>Actinomycetes</taxon>
        <taxon>Kitasatosporales</taxon>
        <taxon>Streptomycetaceae</taxon>
        <taxon>Streptomyces</taxon>
    </lineage>
</organism>
<evidence type="ECO:0000313" key="4">
    <source>
        <dbReference type="Proteomes" id="UP001595765"/>
    </source>
</evidence>
<feature type="transmembrane region" description="Helical" evidence="2">
    <location>
        <begin position="80"/>
        <end position="97"/>
    </location>
</feature>
<keyword evidence="2" id="KW-0812">Transmembrane</keyword>
<feature type="transmembrane region" description="Helical" evidence="2">
    <location>
        <begin position="52"/>
        <end position="73"/>
    </location>
</feature>
<keyword evidence="2" id="KW-0472">Membrane</keyword>
<reference evidence="4" key="1">
    <citation type="journal article" date="2019" name="Int. J. Syst. Evol. Microbiol.">
        <title>The Global Catalogue of Microorganisms (GCM) 10K type strain sequencing project: providing services to taxonomists for standard genome sequencing and annotation.</title>
        <authorList>
            <consortium name="The Broad Institute Genomics Platform"/>
            <consortium name="The Broad Institute Genome Sequencing Center for Infectious Disease"/>
            <person name="Wu L."/>
            <person name="Ma J."/>
        </authorList>
    </citation>
    <scope>NUCLEOTIDE SEQUENCE [LARGE SCALE GENOMIC DNA]</scope>
    <source>
        <strain evidence="4">CGMCC 4.7237</strain>
    </source>
</reference>
<evidence type="ECO:0000256" key="2">
    <source>
        <dbReference type="SAM" id="Phobius"/>
    </source>
</evidence>
<gene>
    <name evidence="3" type="ORF">ACFO3J_07830</name>
</gene>
<feature type="region of interest" description="Disordered" evidence="1">
    <location>
        <begin position="165"/>
        <end position="199"/>
    </location>
</feature>
<evidence type="ECO:0008006" key="5">
    <source>
        <dbReference type="Google" id="ProtNLM"/>
    </source>
</evidence>
<evidence type="ECO:0000313" key="3">
    <source>
        <dbReference type="EMBL" id="MFC4031384.1"/>
    </source>
</evidence>
<dbReference type="Proteomes" id="UP001595765">
    <property type="component" value="Unassembled WGS sequence"/>
</dbReference>
<feature type="compositionally biased region" description="Basic and acidic residues" evidence="1">
    <location>
        <begin position="166"/>
        <end position="184"/>
    </location>
</feature>
<dbReference type="RefSeq" id="WP_386427476.1">
    <property type="nucleotide sequence ID" value="NZ_JBHSBB010000007.1"/>
</dbReference>